<gene>
    <name evidence="1" type="ORF">SCFA_2790002</name>
</gene>
<protein>
    <submittedName>
        <fullName evidence="1">Uncharacterized protein</fullName>
    </submittedName>
</protein>
<organism evidence="1">
    <name type="scientific">anaerobic digester metagenome</name>
    <dbReference type="NCBI Taxonomy" id="1263854"/>
    <lineage>
        <taxon>unclassified sequences</taxon>
        <taxon>metagenomes</taxon>
        <taxon>ecological metagenomes</taxon>
    </lineage>
</organism>
<name>A0A485M2L7_9ZZZZ</name>
<reference evidence="1" key="1">
    <citation type="submission" date="2019-03" db="EMBL/GenBank/DDBJ databases">
        <authorList>
            <person name="Hao L."/>
        </authorList>
    </citation>
    <scope>NUCLEOTIDE SEQUENCE</scope>
</reference>
<accession>A0A485M2L7</accession>
<dbReference type="AlphaFoldDB" id="A0A485M2L7"/>
<proteinExistence type="predicted"/>
<dbReference type="EMBL" id="CAADRN010000200">
    <property type="protein sequence ID" value="VFU14963.1"/>
    <property type="molecule type" value="Genomic_DNA"/>
</dbReference>
<evidence type="ECO:0000313" key="1">
    <source>
        <dbReference type="EMBL" id="VFU14963.1"/>
    </source>
</evidence>
<sequence length="157" mass="17586">MYGILGSYAALGRFAAKLCQVKMPNGEFFPSAVSVNRGILNSIPDAEFKTLAENEPRRPEPTMARVAQAFAAFLRSELNKKDLIVLTGLELIFIYNVELNLLRTMATDNKRVILLLPGKRDRGEIIMYLDSSPGEYKLPSNLLADNHLWEVTDQDAK</sequence>